<evidence type="ECO:0000313" key="11">
    <source>
        <dbReference type="Proteomes" id="UP000007879"/>
    </source>
</evidence>
<reference evidence="10" key="2">
    <citation type="submission" date="2017-05" db="UniProtKB">
        <authorList>
            <consortium name="EnsemblMetazoa"/>
        </authorList>
    </citation>
    <scope>IDENTIFICATION</scope>
</reference>
<dbReference type="Proteomes" id="UP000007879">
    <property type="component" value="Unassembled WGS sequence"/>
</dbReference>
<evidence type="ECO:0000256" key="8">
    <source>
        <dbReference type="SAM" id="Phobius"/>
    </source>
</evidence>
<gene>
    <name evidence="10" type="primary">100638587</name>
</gene>
<dbReference type="STRING" id="400682.A0A1X7VD56"/>
<evidence type="ECO:0000256" key="5">
    <source>
        <dbReference type="ARBA" id="ARBA00023136"/>
    </source>
</evidence>
<dbReference type="KEGG" id="aqu:100638587"/>
<reference evidence="11" key="1">
    <citation type="journal article" date="2010" name="Nature">
        <title>The Amphimedon queenslandica genome and the evolution of animal complexity.</title>
        <authorList>
            <person name="Srivastava M."/>
            <person name="Simakov O."/>
            <person name="Chapman J."/>
            <person name="Fahey B."/>
            <person name="Gauthier M.E."/>
            <person name="Mitros T."/>
            <person name="Richards G.S."/>
            <person name="Conaco C."/>
            <person name="Dacre M."/>
            <person name="Hellsten U."/>
            <person name="Larroux C."/>
            <person name="Putnam N.H."/>
            <person name="Stanke M."/>
            <person name="Adamska M."/>
            <person name="Darling A."/>
            <person name="Degnan S.M."/>
            <person name="Oakley T.H."/>
            <person name="Plachetzki D.C."/>
            <person name="Zhai Y."/>
            <person name="Adamski M."/>
            <person name="Calcino A."/>
            <person name="Cummins S.F."/>
            <person name="Goodstein D.M."/>
            <person name="Harris C."/>
            <person name="Jackson D.J."/>
            <person name="Leys S.P."/>
            <person name="Shu S."/>
            <person name="Woodcroft B.J."/>
            <person name="Vervoort M."/>
            <person name="Kosik K.S."/>
            <person name="Manning G."/>
            <person name="Degnan B.M."/>
            <person name="Rokhsar D.S."/>
        </authorList>
    </citation>
    <scope>NUCLEOTIDE SEQUENCE [LARGE SCALE GENOMIC DNA]</scope>
</reference>
<evidence type="ECO:0000256" key="1">
    <source>
        <dbReference type="ARBA" id="ARBA00004141"/>
    </source>
</evidence>
<feature type="transmembrane region" description="Helical" evidence="8">
    <location>
        <begin position="91"/>
        <end position="112"/>
    </location>
</feature>
<feature type="transmembrane region" description="Helical" evidence="8">
    <location>
        <begin position="14"/>
        <end position="35"/>
    </location>
</feature>
<sequence>MEIHWRAPLQPKGFLKIVEMIIALLALSLVAGFTATNRAECNRWNGTKVCQITAKASYPYTIVDVTYQPSCEANATSEALSGDYKQAAEFFVAWGSLTLFYGIIAILVYMFATANSKWEWVINYLILVDLVFHVVWVLCWFIASVEWAVVQNEMKSYIKTKVIHDKYLANSCNDTTYNEPGSYAQAAIADVFGFTSIVLWGVNIFWVVIDTSFYLQWKAKRSSSGEYNQI</sequence>
<proteinExistence type="inferred from homology"/>
<dbReference type="GO" id="GO:0016020">
    <property type="term" value="C:membrane"/>
    <property type="evidence" value="ECO:0007669"/>
    <property type="project" value="UniProtKB-SubCell"/>
</dbReference>
<comment type="subcellular location">
    <subcellularLocation>
        <location evidence="1">Membrane</location>
        <topology evidence="1">Multi-pass membrane protein</topology>
    </subcellularLocation>
</comment>
<feature type="transmembrane region" description="Helical" evidence="8">
    <location>
        <begin position="124"/>
        <end position="143"/>
    </location>
</feature>
<keyword evidence="3 7" id="KW-0812">Transmembrane</keyword>
<feature type="domain" description="MARVEL" evidence="9">
    <location>
        <begin position="7"/>
        <end position="212"/>
    </location>
</feature>
<dbReference type="PANTHER" id="PTHR10306:SF17">
    <property type="entry name" value="MARVEL DOMAIN-CONTAINING PROTEIN"/>
    <property type="match status" value="1"/>
</dbReference>
<evidence type="ECO:0000256" key="4">
    <source>
        <dbReference type="ARBA" id="ARBA00022989"/>
    </source>
</evidence>
<dbReference type="eggNOG" id="ENOG502QT4W">
    <property type="taxonomic scope" value="Eukaryota"/>
</dbReference>
<evidence type="ECO:0000313" key="10">
    <source>
        <dbReference type="EnsemblMetazoa" id="Aqu2.1.37452_001"/>
    </source>
</evidence>
<organism evidence="10">
    <name type="scientific">Amphimedon queenslandica</name>
    <name type="common">Sponge</name>
    <dbReference type="NCBI Taxonomy" id="400682"/>
    <lineage>
        <taxon>Eukaryota</taxon>
        <taxon>Metazoa</taxon>
        <taxon>Porifera</taxon>
        <taxon>Demospongiae</taxon>
        <taxon>Heteroscleromorpha</taxon>
        <taxon>Haplosclerida</taxon>
        <taxon>Niphatidae</taxon>
        <taxon>Amphimedon</taxon>
    </lineage>
</organism>
<keyword evidence="5 7" id="KW-0472">Membrane</keyword>
<dbReference type="Pfam" id="PF01284">
    <property type="entry name" value="MARVEL"/>
    <property type="match status" value="1"/>
</dbReference>
<evidence type="ECO:0000256" key="3">
    <source>
        <dbReference type="ARBA" id="ARBA00022692"/>
    </source>
</evidence>
<dbReference type="OrthoDB" id="10006326at2759"/>
<comment type="similarity">
    <text evidence="2">Belongs to the synaptophysin/synaptobrevin family.</text>
</comment>
<evidence type="ECO:0000256" key="2">
    <source>
        <dbReference type="ARBA" id="ARBA00006476"/>
    </source>
</evidence>
<dbReference type="EnsemblMetazoa" id="Aqu2.1.37452_001">
    <property type="protein sequence ID" value="Aqu2.1.37452_001"/>
    <property type="gene ID" value="Aqu2.1.37452"/>
</dbReference>
<dbReference type="InterPro" id="IPR001285">
    <property type="entry name" value="Synaptophysin/porin"/>
</dbReference>
<dbReference type="PROSITE" id="PS51225">
    <property type="entry name" value="MARVEL"/>
    <property type="match status" value="1"/>
</dbReference>
<evidence type="ECO:0000256" key="7">
    <source>
        <dbReference type="PROSITE-ProRule" id="PRU00581"/>
    </source>
</evidence>
<accession>A0A1X7VD56</accession>
<evidence type="ECO:0000256" key="6">
    <source>
        <dbReference type="ARBA" id="ARBA00023180"/>
    </source>
</evidence>
<dbReference type="PANTHER" id="PTHR10306">
    <property type="entry name" value="SYNAPTOPHYSIN"/>
    <property type="match status" value="1"/>
</dbReference>
<dbReference type="InterPro" id="IPR008253">
    <property type="entry name" value="Marvel"/>
</dbReference>
<keyword evidence="11" id="KW-1185">Reference proteome</keyword>
<keyword evidence="4 8" id="KW-1133">Transmembrane helix</keyword>
<dbReference type="EnsemblMetazoa" id="XM_003384905.3">
    <property type="protein sequence ID" value="XP_003384953.1"/>
    <property type="gene ID" value="LOC100638587"/>
</dbReference>
<protein>
    <recommendedName>
        <fullName evidence="9">MARVEL domain-containing protein</fullName>
    </recommendedName>
</protein>
<dbReference type="PRINTS" id="PR00220">
    <property type="entry name" value="SYNAPTOPHYSN"/>
</dbReference>
<feature type="transmembrane region" description="Helical" evidence="8">
    <location>
        <begin position="191"/>
        <end position="215"/>
    </location>
</feature>
<dbReference type="InParanoid" id="A0A1X7VD56"/>
<dbReference type="AlphaFoldDB" id="A0A1X7VD56"/>
<keyword evidence="6" id="KW-0325">Glycoprotein</keyword>
<dbReference type="OMA" id="VYIGYKH"/>
<evidence type="ECO:0000259" key="9">
    <source>
        <dbReference type="PROSITE" id="PS51225"/>
    </source>
</evidence>
<name>A0A1X7VD56_AMPQE</name>